<dbReference type="EMBL" id="JAANBB010000094">
    <property type="protein sequence ID" value="KAF7550652.1"/>
    <property type="molecule type" value="Genomic_DNA"/>
</dbReference>
<dbReference type="InterPro" id="IPR011008">
    <property type="entry name" value="Dimeric_a/b-barrel"/>
</dbReference>
<evidence type="ECO:0000313" key="3">
    <source>
        <dbReference type="Proteomes" id="UP000722485"/>
    </source>
</evidence>
<keyword evidence="3" id="KW-1185">Reference proteome</keyword>
<proteinExistence type="inferred from homology"/>
<protein>
    <recommendedName>
        <fullName evidence="4">Ethyl tert-butyl ether degradation EthD</fullName>
    </recommendedName>
</protein>
<dbReference type="InterPro" id="IPR009799">
    <property type="entry name" value="EthD_dom"/>
</dbReference>
<dbReference type="PANTHER" id="PTHR40260">
    <property type="entry name" value="BLR8190 PROTEIN"/>
    <property type="match status" value="1"/>
</dbReference>
<dbReference type="SUPFAM" id="SSF54909">
    <property type="entry name" value="Dimeric alpha+beta barrel"/>
    <property type="match status" value="1"/>
</dbReference>
<dbReference type="OrthoDB" id="4892971at2759"/>
<gene>
    <name evidence="2" type="ORF">G7Z17_g5566</name>
</gene>
<comment type="caution">
    <text evidence="2">The sequence shown here is derived from an EMBL/GenBank/DDBJ whole genome shotgun (WGS) entry which is preliminary data.</text>
</comment>
<evidence type="ECO:0000256" key="1">
    <source>
        <dbReference type="ARBA" id="ARBA00005986"/>
    </source>
</evidence>
<reference evidence="2" key="1">
    <citation type="submission" date="2020-03" db="EMBL/GenBank/DDBJ databases">
        <title>Draft Genome Sequence of Cylindrodendrum hubeiense.</title>
        <authorList>
            <person name="Buettner E."/>
            <person name="Kellner H."/>
        </authorList>
    </citation>
    <scope>NUCLEOTIDE SEQUENCE</scope>
    <source>
        <strain evidence="2">IHI 201604</strain>
    </source>
</reference>
<dbReference type="AlphaFoldDB" id="A0A9P5H6G5"/>
<evidence type="ECO:0008006" key="4">
    <source>
        <dbReference type="Google" id="ProtNLM"/>
    </source>
</evidence>
<accession>A0A9P5H6G5</accession>
<dbReference type="GO" id="GO:0016491">
    <property type="term" value="F:oxidoreductase activity"/>
    <property type="evidence" value="ECO:0007669"/>
    <property type="project" value="InterPro"/>
</dbReference>
<comment type="similarity">
    <text evidence="1">Belongs to the tpcK family.</text>
</comment>
<organism evidence="2 3">
    <name type="scientific">Cylindrodendrum hubeiense</name>
    <dbReference type="NCBI Taxonomy" id="595255"/>
    <lineage>
        <taxon>Eukaryota</taxon>
        <taxon>Fungi</taxon>
        <taxon>Dikarya</taxon>
        <taxon>Ascomycota</taxon>
        <taxon>Pezizomycotina</taxon>
        <taxon>Sordariomycetes</taxon>
        <taxon>Hypocreomycetidae</taxon>
        <taxon>Hypocreales</taxon>
        <taxon>Nectriaceae</taxon>
        <taxon>Cylindrodendrum</taxon>
    </lineage>
</organism>
<sequence length="101" mass="11086">MATIVIQYPSGHDFDLDYYLNKHMPLVSATWSSEGLQSWEIVTFSEGSAYQVQATLRWDSLESFEKAAAGSTATTVFGDIPSFTTAKPDLFKGVSKLKSAL</sequence>
<name>A0A9P5H6G5_9HYPO</name>
<evidence type="ECO:0000313" key="2">
    <source>
        <dbReference type="EMBL" id="KAF7550652.1"/>
    </source>
</evidence>
<dbReference type="Gene3D" id="3.30.70.100">
    <property type="match status" value="1"/>
</dbReference>
<dbReference type="Proteomes" id="UP000722485">
    <property type="component" value="Unassembled WGS sequence"/>
</dbReference>
<dbReference type="NCBIfam" id="TIGR02118">
    <property type="entry name" value="EthD family reductase"/>
    <property type="match status" value="1"/>
</dbReference>
<dbReference type="PANTHER" id="PTHR40260:SF2">
    <property type="entry name" value="BLR8190 PROTEIN"/>
    <property type="match status" value="1"/>
</dbReference>